<dbReference type="AlphaFoldDB" id="F0YN60"/>
<sequence>MSTRFLFKATGAPNASPTNTHHQIIYIAVHMIAADARLTDTTQIAQIQITDVSFRTREPRAGLLLPMLVASLSGKRAHRKHDVAHQLTRVQTCSQHIQIHMPCTGFVSLVARLQ</sequence>
<evidence type="ECO:0000313" key="2">
    <source>
        <dbReference type="Proteomes" id="UP000002729"/>
    </source>
</evidence>
<proteinExistence type="predicted"/>
<reference evidence="1 2" key="1">
    <citation type="journal article" date="2011" name="Proc. Natl. Acad. Sci. U.S.A.">
        <title>Niche of harmful alga Aureococcus anophagefferens revealed through ecogenomics.</title>
        <authorList>
            <person name="Gobler C.J."/>
            <person name="Berry D.L."/>
            <person name="Dyhrman S.T."/>
            <person name="Wilhelm S.W."/>
            <person name="Salamov A."/>
            <person name="Lobanov A.V."/>
            <person name="Zhang Y."/>
            <person name="Collier J.L."/>
            <person name="Wurch L.L."/>
            <person name="Kustka A.B."/>
            <person name="Dill B.D."/>
            <person name="Shah M."/>
            <person name="VerBerkmoes N.C."/>
            <person name="Kuo A."/>
            <person name="Terry A."/>
            <person name="Pangilinan J."/>
            <person name="Lindquist E.A."/>
            <person name="Lucas S."/>
            <person name="Paulsen I.T."/>
            <person name="Hattenrath-Lehmann T.K."/>
            <person name="Talmage S.C."/>
            <person name="Walker E.A."/>
            <person name="Koch F."/>
            <person name="Burson A.M."/>
            <person name="Marcoval M.A."/>
            <person name="Tang Y.Z."/>
            <person name="Lecleir G.R."/>
            <person name="Coyne K.J."/>
            <person name="Berg G.M."/>
            <person name="Bertrand E.M."/>
            <person name="Saito M.A."/>
            <person name="Gladyshev V.N."/>
            <person name="Grigoriev I.V."/>
        </authorList>
    </citation>
    <scope>NUCLEOTIDE SEQUENCE [LARGE SCALE GENOMIC DNA]</scope>
    <source>
        <strain evidence="2">CCMP 1984</strain>
    </source>
</reference>
<dbReference type="GeneID" id="20226546"/>
<dbReference type="KEGG" id="aaf:AURANDRAFT_67995"/>
<dbReference type="InParanoid" id="F0YN60"/>
<gene>
    <name evidence="1" type="ORF">AURANDRAFT_67995</name>
</gene>
<dbReference type="RefSeq" id="XP_009041845.1">
    <property type="nucleotide sequence ID" value="XM_009043597.1"/>
</dbReference>
<name>F0YN60_AURAN</name>
<keyword evidence="2" id="KW-1185">Reference proteome</keyword>
<dbReference type="EMBL" id="GL833171">
    <property type="protein sequence ID" value="EGB03446.1"/>
    <property type="molecule type" value="Genomic_DNA"/>
</dbReference>
<protein>
    <submittedName>
        <fullName evidence="1">Uncharacterized protein</fullName>
    </submittedName>
</protein>
<accession>F0YN60</accession>
<organism evidence="2">
    <name type="scientific">Aureococcus anophagefferens</name>
    <name type="common">Harmful bloom alga</name>
    <dbReference type="NCBI Taxonomy" id="44056"/>
    <lineage>
        <taxon>Eukaryota</taxon>
        <taxon>Sar</taxon>
        <taxon>Stramenopiles</taxon>
        <taxon>Ochrophyta</taxon>
        <taxon>Pelagophyceae</taxon>
        <taxon>Pelagomonadales</taxon>
        <taxon>Pelagomonadaceae</taxon>
        <taxon>Aureococcus</taxon>
    </lineage>
</organism>
<evidence type="ECO:0000313" key="1">
    <source>
        <dbReference type="EMBL" id="EGB03446.1"/>
    </source>
</evidence>
<dbReference type="Proteomes" id="UP000002729">
    <property type="component" value="Unassembled WGS sequence"/>
</dbReference>